<organism evidence="2 3">
    <name type="scientific">Neiella holothuriorum</name>
    <dbReference type="NCBI Taxonomy" id="2870530"/>
    <lineage>
        <taxon>Bacteria</taxon>
        <taxon>Pseudomonadati</taxon>
        <taxon>Pseudomonadota</taxon>
        <taxon>Gammaproteobacteria</taxon>
        <taxon>Alteromonadales</taxon>
        <taxon>Echinimonadaceae</taxon>
        <taxon>Neiella</taxon>
    </lineage>
</organism>
<dbReference type="Proteomes" id="UP001166251">
    <property type="component" value="Unassembled WGS sequence"/>
</dbReference>
<dbReference type="InterPro" id="IPR016867">
    <property type="entry name" value="GcvR"/>
</dbReference>
<protein>
    <recommendedName>
        <fullName evidence="1">Glycine cleavage system transcriptional repressor</fullName>
    </recommendedName>
</protein>
<dbReference type="PANTHER" id="PTHR34875:SF6">
    <property type="entry name" value="UPF0237 PROTEIN MJ1558"/>
    <property type="match status" value="1"/>
</dbReference>
<dbReference type="Pfam" id="PF13740">
    <property type="entry name" value="ACT_6"/>
    <property type="match status" value="1"/>
</dbReference>
<evidence type="ECO:0000256" key="1">
    <source>
        <dbReference type="PIRNR" id="PIRNR028103"/>
    </source>
</evidence>
<sequence length="165" mass="17979">MSAMFIASLMGKNRPGLLKDLAEKTHEVGGKWLTSKVNHLDDQISALIKIALPETQVQPLKDIFSAEPAMCVVFSDGDIETAPSTLMEMVVDANDRAGLVNEITQMLDNECVELVDMDCQRVGIAELGRSVFTARLKLKVPNGHNGEKLAEDLERIAGDMVVTVV</sequence>
<comment type="subcellular location">
    <subcellularLocation>
        <location evidence="1">Cytoplasm</location>
    </subcellularLocation>
</comment>
<dbReference type="PIRSF" id="PIRSF028103">
    <property type="entry name" value="GcvR"/>
    <property type="match status" value="1"/>
</dbReference>
<keyword evidence="1" id="KW-0963">Cytoplasm</keyword>
<dbReference type="InterPro" id="IPR045865">
    <property type="entry name" value="ACT-like_dom_sf"/>
</dbReference>
<dbReference type="PANTHER" id="PTHR34875">
    <property type="entry name" value="UPF0237 PROTEIN MJ1558"/>
    <property type="match status" value="1"/>
</dbReference>
<dbReference type="EMBL" id="JAHZSS010000001">
    <property type="protein sequence ID" value="MBW8189600.1"/>
    <property type="molecule type" value="Genomic_DNA"/>
</dbReference>
<dbReference type="SUPFAM" id="SSF55021">
    <property type="entry name" value="ACT-like"/>
    <property type="match status" value="1"/>
</dbReference>
<keyword evidence="1" id="KW-0804">Transcription</keyword>
<comment type="caution">
    <text evidence="2">The sequence shown here is derived from an EMBL/GenBank/DDBJ whole genome shotgun (WGS) entry which is preliminary data.</text>
</comment>
<keyword evidence="1" id="KW-0678">Repressor</keyword>
<dbReference type="RefSeq" id="WP_220102277.1">
    <property type="nucleotide sequence ID" value="NZ_JAHZSS010000001.1"/>
</dbReference>
<accession>A0ABS7EBG9</accession>
<proteinExistence type="predicted"/>
<reference evidence="2" key="1">
    <citation type="submission" date="2021-07" db="EMBL/GenBank/DDBJ databases">
        <title>Neiella marina sp. nov., isolated from the intestinal content of sea cucumber Apostichopus japonicus.</title>
        <authorList>
            <person name="Bai X."/>
        </authorList>
    </citation>
    <scope>NUCLEOTIDE SEQUENCE</scope>
    <source>
        <strain evidence="2">126</strain>
    </source>
</reference>
<name>A0ABS7EBG9_9GAMM</name>
<keyword evidence="3" id="KW-1185">Reference proteome</keyword>
<gene>
    <name evidence="2" type="ORF">K0504_01015</name>
</gene>
<dbReference type="Gene3D" id="3.30.70.260">
    <property type="match status" value="2"/>
</dbReference>
<evidence type="ECO:0000313" key="2">
    <source>
        <dbReference type="EMBL" id="MBW8189600.1"/>
    </source>
</evidence>
<evidence type="ECO:0000313" key="3">
    <source>
        <dbReference type="Proteomes" id="UP001166251"/>
    </source>
</evidence>
<dbReference type="InterPro" id="IPR050990">
    <property type="entry name" value="UPF0237/GcvR_regulator"/>
</dbReference>